<reference evidence="2 3" key="1">
    <citation type="submission" date="2016-11" db="EMBL/GenBank/DDBJ databases">
        <authorList>
            <person name="Manzoor S."/>
        </authorList>
    </citation>
    <scope>NUCLEOTIDE SEQUENCE [LARGE SCALE GENOMIC DNA]</scope>
    <source>
        <strain evidence="2">Clostridium ultunense strain Esp</strain>
    </source>
</reference>
<dbReference type="OrthoDB" id="1705762at2"/>
<dbReference type="PROSITE" id="PS50943">
    <property type="entry name" value="HTH_CROC1"/>
    <property type="match status" value="1"/>
</dbReference>
<accession>M1Z1R2</accession>
<dbReference type="Pfam" id="PF01381">
    <property type="entry name" value="HTH_3"/>
    <property type="match status" value="1"/>
</dbReference>
<feature type="domain" description="HTH cro/C1-type" evidence="1">
    <location>
        <begin position="12"/>
        <end position="66"/>
    </location>
</feature>
<dbReference type="SMART" id="SM00530">
    <property type="entry name" value="HTH_XRE"/>
    <property type="match status" value="1"/>
</dbReference>
<dbReference type="EMBL" id="LT669839">
    <property type="protein sequence ID" value="SHD75539.1"/>
    <property type="molecule type" value="Genomic_DNA"/>
</dbReference>
<proteinExistence type="predicted"/>
<keyword evidence="3" id="KW-1185">Reference proteome</keyword>
<evidence type="ECO:0000313" key="3">
    <source>
        <dbReference type="Proteomes" id="UP000245423"/>
    </source>
</evidence>
<dbReference type="RefSeq" id="WP_005586984.1">
    <property type="nucleotide sequence ID" value="NZ_LT669839.1"/>
</dbReference>
<name>M1Z1R2_9FIRM</name>
<dbReference type="InterPro" id="IPR010982">
    <property type="entry name" value="Lambda_DNA-bd_dom_sf"/>
</dbReference>
<dbReference type="SUPFAM" id="SSF47413">
    <property type="entry name" value="lambda repressor-like DNA-binding domains"/>
    <property type="match status" value="1"/>
</dbReference>
<dbReference type="HOGENOM" id="CLU_079002_0_0_9"/>
<evidence type="ECO:0000259" key="1">
    <source>
        <dbReference type="PROSITE" id="PS50943"/>
    </source>
</evidence>
<dbReference type="CDD" id="cd00093">
    <property type="entry name" value="HTH_XRE"/>
    <property type="match status" value="1"/>
</dbReference>
<dbReference type="AlphaFoldDB" id="M1Z1R2"/>
<dbReference type="Proteomes" id="UP000245423">
    <property type="component" value="Chromosome 1"/>
</dbReference>
<gene>
    <name evidence="2" type="ORF">CUESP1_0140</name>
</gene>
<dbReference type="InterPro" id="IPR001387">
    <property type="entry name" value="Cro/C1-type_HTH"/>
</dbReference>
<dbReference type="GO" id="GO:0003677">
    <property type="term" value="F:DNA binding"/>
    <property type="evidence" value="ECO:0007669"/>
    <property type="project" value="InterPro"/>
</dbReference>
<dbReference type="SUPFAM" id="SSF48452">
    <property type="entry name" value="TPR-like"/>
    <property type="match status" value="1"/>
</dbReference>
<dbReference type="Gene3D" id="1.25.40.10">
    <property type="entry name" value="Tetratricopeptide repeat domain"/>
    <property type="match status" value="1"/>
</dbReference>
<dbReference type="InterPro" id="IPR011990">
    <property type="entry name" value="TPR-like_helical_dom_sf"/>
</dbReference>
<organism evidence="2 3">
    <name type="scientific">[Clostridium] ultunense Esp</name>
    <dbReference type="NCBI Taxonomy" id="1288971"/>
    <lineage>
        <taxon>Bacteria</taxon>
        <taxon>Bacillati</taxon>
        <taxon>Bacillota</taxon>
        <taxon>Tissierellia</taxon>
        <taxon>Tissierellales</taxon>
        <taxon>Tepidimicrobiaceae</taxon>
        <taxon>Schnuerera</taxon>
    </lineage>
</organism>
<sequence length="277" mass="32483">MYYNLQAFGEEVRSIRINLGFTQKDVCKLSGIHEDTLRKIENGKVIPTQKTLDLLSPILKKDLNQLLLNYRLNNYPAFEEIRNRLESKIDRDEYQTLSVELDDLKALLHTESNTYFINLINQLILLIESIILNKKYSKINEALDKLIAAMKITTPEFSLNNYKNLIYSSMESRILMNIALLINKIESTEKSLEIMEFCIQIVDPNEKLYPKICYNLSYTYHRLDIHESALKYSDLGIDYCIQHRDYNGLNLLYFRKGVAEYLLSHNYSTLLHHLSQL</sequence>
<evidence type="ECO:0000313" key="2">
    <source>
        <dbReference type="EMBL" id="SHD75539.1"/>
    </source>
</evidence>
<protein>
    <submittedName>
        <fullName evidence="2">Helix-turn-helix</fullName>
    </submittedName>
</protein>